<dbReference type="Pfam" id="PF01381">
    <property type="entry name" value="HTH_3"/>
    <property type="match status" value="1"/>
</dbReference>
<dbReference type="InterPro" id="IPR010982">
    <property type="entry name" value="Lambda_DNA-bd_dom_sf"/>
</dbReference>
<protein>
    <recommendedName>
        <fullName evidence="2">HTH cro/C1-type domain-containing protein</fullName>
    </recommendedName>
</protein>
<evidence type="ECO:0000256" key="1">
    <source>
        <dbReference type="ARBA" id="ARBA00023125"/>
    </source>
</evidence>
<dbReference type="Gene3D" id="1.10.260.40">
    <property type="entry name" value="lambda repressor-like DNA-binding domains"/>
    <property type="match status" value="1"/>
</dbReference>
<dbReference type="SUPFAM" id="SSF51182">
    <property type="entry name" value="RmlC-like cupins"/>
    <property type="match status" value="1"/>
</dbReference>
<feature type="domain" description="HTH cro/C1-type" evidence="2">
    <location>
        <begin position="17"/>
        <end position="71"/>
    </location>
</feature>
<keyword evidence="1" id="KW-0238">DNA-binding</keyword>
<evidence type="ECO:0000259" key="2">
    <source>
        <dbReference type="PROSITE" id="PS50943"/>
    </source>
</evidence>
<reference evidence="3 4" key="1">
    <citation type="submission" date="2017-05" db="EMBL/GenBank/DDBJ databases">
        <title>Vagococcus spp. assemblies.</title>
        <authorList>
            <person name="Gulvik C.A."/>
        </authorList>
    </citation>
    <scope>NUCLEOTIDE SEQUENCE [LARGE SCALE GENOMIC DNA]</scope>
    <source>
        <strain evidence="3 4">SS1714</strain>
    </source>
</reference>
<dbReference type="GO" id="GO:0003700">
    <property type="term" value="F:DNA-binding transcription factor activity"/>
    <property type="evidence" value="ECO:0007669"/>
    <property type="project" value="TreeGrafter"/>
</dbReference>
<keyword evidence="4" id="KW-1185">Reference proteome</keyword>
<gene>
    <name evidence="3" type="ORF">CBF28_10885</name>
</gene>
<dbReference type="EMBL" id="NGKB01000011">
    <property type="protein sequence ID" value="RSU12337.1"/>
    <property type="molecule type" value="Genomic_DNA"/>
</dbReference>
<organism evidence="3 4">
    <name type="scientific">Vagococcus carniphilus</name>
    <dbReference type="NCBI Taxonomy" id="218144"/>
    <lineage>
        <taxon>Bacteria</taxon>
        <taxon>Bacillati</taxon>
        <taxon>Bacillota</taxon>
        <taxon>Bacilli</taxon>
        <taxon>Lactobacillales</taxon>
        <taxon>Enterococcaceae</taxon>
        <taxon>Vagococcus</taxon>
    </lineage>
</organism>
<comment type="caution">
    <text evidence="3">The sequence shown here is derived from an EMBL/GenBank/DDBJ whole genome shotgun (WGS) entry which is preliminary data.</text>
</comment>
<dbReference type="CDD" id="cd02209">
    <property type="entry name" value="cupin_XRE_C"/>
    <property type="match status" value="1"/>
</dbReference>
<dbReference type="AlphaFoldDB" id="A0A430AWA5"/>
<dbReference type="Gene3D" id="2.60.120.10">
    <property type="entry name" value="Jelly Rolls"/>
    <property type="match status" value="1"/>
</dbReference>
<dbReference type="SMART" id="SM00530">
    <property type="entry name" value="HTH_XRE"/>
    <property type="match status" value="1"/>
</dbReference>
<dbReference type="InterPro" id="IPR011051">
    <property type="entry name" value="RmlC_Cupin_sf"/>
</dbReference>
<dbReference type="CDD" id="cd00093">
    <property type="entry name" value="HTH_XRE"/>
    <property type="match status" value="1"/>
</dbReference>
<dbReference type="PANTHER" id="PTHR46797:SF24">
    <property type="entry name" value="DNA-BINDING PHAGE PROTEIN"/>
    <property type="match status" value="1"/>
</dbReference>
<dbReference type="GO" id="GO:0005829">
    <property type="term" value="C:cytosol"/>
    <property type="evidence" value="ECO:0007669"/>
    <property type="project" value="TreeGrafter"/>
</dbReference>
<dbReference type="Pfam" id="PF07883">
    <property type="entry name" value="Cupin_2"/>
    <property type="match status" value="1"/>
</dbReference>
<dbReference type="InterPro" id="IPR050807">
    <property type="entry name" value="TransReg_Diox_bact_type"/>
</dbReference>
<proteinExistence type="predicted"/>
<name>A0A430AWA5_9ENTE</name>
<dbReference type="GO" id="GO:0003677">
    <property type="term" value="F:DNA binding"/>
    <property type="evidence" value="ECO:0007669"/>
    <property type="project" value="UniProtKB-KW"/>
</dbReference>
<evidence type="ECO:0000313" key="4">
    <source>
        <dbReference type="Proteomes" id="UP000288028"/>
    </source>
</evidence>
<dbReference type="PANTHER" id="PTHR46797">
    <property type="entry name" value="HTH-TYPE TRANSCRIPTIONAL REGULATOR"/>
    <property type="match status" value="1"/>
</dbReference>
<evidence type="ECO:0000313" key="3">
    <source>
        <dbReference type="EMBL" id="RSU12337.1"/>
    </source>
</evidence>
<dbReference type="Proteomes" id="UP000288028">
    <property type="component" value="Unassembled WGS sequence"/>
</dbReference>
<dbReference type="OrthoDB" id="6386941at2"/>
<dbReference type="InterPro" id="IPR013096">
    <property type="entry name" value="Cupin_2"/>
</dbReference>
<dbReference type="GeneID" id="95581161"/>
<dbReference type="SUPFAM" id="SSF47413">
    <property type="entry name" value="lambda repressor-like DNA-binding domains"/>
    <property type="match status" value="1"/>
</dbReference>
<dbReference type="InterPro" id="IPR001387">
    <property type="entry name" value="Cro/C1-type_HTH"/>
</dbReference>
<sequence>MTINENNSLINNVGKDLRQLRKENNLTIDQLASLSQVSGITISNIENGKSNPTLNSLWKLSEALNVPLTKVLGFSTPNTTISKFSESYFINDLENGWVVQPIFQDENIEVFRVCLKANSSNPVMNQTKGSIEIITVMKGELKLKVKEQLYFLSTYDSINFDSGTQHEYINETNEDLFLNIVVKYQNI</sequence>
<dbReference type="InterPro" id="IPR014710">
    <property type="entry name" value="RmlC-like_jellyroll"/>
</dbReference>
<dbReference type="RefSeq" id="WP_126795169.1">
    <property type="nucleotide sequence ID" value="NZ_CP060720.1"/>
</dbReference>
<dbReference type="PROSITE" id="PS50943">
    <property type="entry name" value="HTH_CROC1"/>
    <property type="match status" value="1"/>
</dbReference>
<accession>A0A430AWA5</accession>